<dbReference type="RefSeq" id="WP_125226468.1">
    <property type="nucleotide sequence ID" value="NZ_RQYT01000001.1"/>
</dbReference>
<feature type="transmembrane region" description="Helical" evidence="6">
    <location>
        <begin position="106"/>
        <end position="128"/>
    </location>
</feature>
<gene>
    <name evidence="7" type="primary">cbiQ</name>
    <name evidence="7" type="ORF">EII35_00335</name>
</gene>
<comment type="caution">
    <text evidence="7">The sequence shown here is derived from an EMBL/GenBank/DDBJ whole genome shotgun (WGS) entry which is preliminary data.</text>
</comment>
<keyword evidence="3 6" id="KW-0812">Transmembrane</keyword>
<dbReference type="OrthoDB" id="4407546at2"/>
<accession>A0A3P1WZ50</accession>
<keyword evidence="4 6" id="KW-1133">Transmembrane helix</keyword>
<evidence type="ECO:0000256" key="1">
    <source>
        <dbReference type="ARBA" id="ARBA00004651"/>
    </source>
</evidence>
<evidence type="ECO:0000313" key="8">
    <source>
        <dbReference type="Proteomes" id="UP000280935"/>
    </source>
</evidence>
<dbReference type="InterPro" id="IPR012809">
    <property type="entry name" value="ECF_CbiQ"/>
</dbReference>
<evidence type="ECO:0000256" key="5">
    <source>
        <dbReference type="ARBA" id="ARBA00023136"/>
    </source>
</evidence>
<feature type="transmembrane region" description="Helical" evidence="6">
    <location>
        <begin position="74"/>
        <end position="94"/>
    </location>
</feature>
<organism evidence="7 8">
    <name type="scientific">Arachnia propionica</name>
    <dbReference type="NCBI Taxonomy" id="1750"/>
    <lineage>
        <taxon>Bacteria</taxon>
        <taxon>Bacillati</taxon>
        <taxon>Actinomycetota</taxon>
        <taxon>Actinomycetes</taxon>
        <taxon>Propionibacteriales</taxon>
        <taxon>Propionibacteriaceae</taxon>
        <taxon>Arachnia</taxon>
    </lineage>
</organism>
<evidence type="ECO:0000256" key="2">
    <source>
        <dbReference type="ARBA" id="ARBA00022475"/>
    </source>
</evidence>
<dbReference type="GO" id="GO:0043190">
    <property type="term" value="C:ATP-binding cassette (ABC) transporter complex"/>
    <property type="evidence" value="ECO:0007669"/>
    <property type="project" value="InterPro"/>
</dbReference>
<dbReference type="EMBL" id="RQYT01000001">
    <property type="protein sequence ID" value="RRD51366.1"/>
    <property type="molecule type" value="Genomic_DNA"/>
</dbReference>
<dbReference type="PANTHER" id="PTHR43723">
    <property type="entry name" value="COBALT TRANSPORT PROTEIN CBIQ"/>
    <property type="match status" value="1"/>
</dbReference>
<feature type="transmembrane region" description="Helical" evidence="6">
    <location>
        <begin position="44"/>
        <end position="68"/>
    </location>
</feature>
<proteinExistence type="predicted"/>
<evidence type="ECO:0000313" key="7">
    <source>
        <dbReference type="EMBL" id="RRD51366.1"/>
    </source>
</evidence>
<keyword evidence="5 6" id="KW-0472">Membrane</keyword>
<dbReference type="PANTHER" id="PTHR43723:SF1">
    <property type="entry name" value="COBALT TRANSPORT PROTEIN CBIQ"/>
    <property type="match status" value="1"/>
</dbReference>
<protein>
    <submittedName>
        <fullName evidence="7">Cobalt ECF transporter T component CbiQ</fullName>
    </submittedName>
</protein>
<sequence>MRVSGIDEAAWGSPWRHIPVGAKAGLTIALVLVALVARPWPTAVLILGLCLVTLAAARIPARFVAVALSAPGTFIVVGAVSAMVTVGDFAGPGWRLGPLGIRADDVWLGLGLMLRALAGTSAILVLAMTTPMVDLLAWLRRLRVPDPLIEVASLMYRMIFTAWNSLLQVRHAQRQRLGGTGSLRRRLGETSQLVGAVAVRTWLGSKRLADGLAIRGHESALATLPPRRRSRPLPWWSVVTVGVIVGVAWWTR</sequence>
<evidence type="ECO:0000256" key="6">
    <source>
        <dbReference type="SAM" id="Phobius"/>
    </source>
</evidence>
<feature type="transmembrane region" description="Helical" evidence="6">
    <location>
        <begin position="20"/>
        <end position="37"/>
    </location>
</feature>
<dbReference type="Proteomes" id="UP000280935">
    <property type="component" value="Unassembled WGS sequence"/>
</dbReference>
<feature type="transmembrane region" description="Helical" evidence="6">
    <location>
        <begin position="233"/>
        <end position="251"/>
    </location>
</feature>
<dbReference type="NCBIfam" id="TIGR02454">
    <property type="entry name" value="ECF_T_CbiQ"/>
    <property type="match status" value="1"/>
</dbReference>
<keyword evidence="2" id="KW-1003">Cell membrane</keyword>
<dbReference type="CDD" id="cd16914">
    <property type="entry name" value="EcfT"/>
    <property type="match status" value="1"/>
</dbReference>
<name>A0A3P1WZ50_9ACTN</name>
<feature type="transmembrane region" description="Helical" evidence="6">
    <location>
        <begin position="148"/>
        <end position="167"/>
    </location>
</feature>
<dbReference type="Pfam" id="PF02361">
    <property type="entry name" value="CbiQ"/>
    <property type="match status" value="1"/>
</dbReference>
<dbReference type="AlphaFoldDB" id="A0A3P1WZ50"/>
<evidence type="ECO:0000256" key="4">
    <source>
        <dbReference type="ARBA" id="ARBA00022989"/>
    </source>
</evidence>
<dbReference type="GO" id="GO:0006824">
    <property type="term" value="P:cobalt ion transport"/>
    <property type="evidence" value="ECO:0007669"/>
    <property type="project" value="InterPro"/>
</dbReference>
<reference evidence="7 8" key="1">
    <citation type="submission" date="2018-11" db="EMBL/GenBank/DDBJ databases">
        <title>Genomes From Bacteria Associated with the Canine Oral Cavity: a Test Case for Automated Genome-Based Taxonomic Assignment.</title>
        <authorList>
            <person name="Coil D.A."/>
            <person name="Jospin G."/>
            <person name="Darling A.E."/>
            <person name="Wallis C."/>
            <person name="Davis I.J."/>
            <person name="Harris S."/>
            <person name="Eisen J.A."/>
            <person name="Holcombe L.J."/>
            <person name="O'Flynn C."/>
        </authorList>
    </citation>
    <scope>NUCLEOTIDE SEQUENCE [LARGE SCALE GENOMIC DNA]</scope>
    <source>
        <strain evidence="7 8">OH2822_COT-296</strain>
    </source>
</reference>
<comment type="subcellular location">
    <subcellularLocation>
        <location evidence="1">Cell membrane</location>
        <topology evidence="1">Multi-pass membrane protein</topology>
    </subcellularLocation>
</comment>
<dbReference type="InterPro" id="IPR052770">
    <property type="entry name" value="Cobalt_transport_CbiQ"/>
</dbReference>
<dbReference type="InterPro" id="IPR003339">
    <property type="entry name" value="ABC/ECF_trnsptr_transmembrane"/>
</dbReference>
<evidence type="ECO:0000256" key="3">
    <source>
        <dbReference type="ARBA" id="ARBA00022692"/>
    </source>
</evidence>